<name>A0A5P8JWK5_9ACTN</name>
<gene>
    <name evidence="2" type="ORF">F9278_00255</name>
</gene>
<feature type="compositionally biased region" description="Pro residues" evidence="1">
    <location>
        <begin position="284"/>
        <end position="303"/>
    </location>
</feature>
<dbReference type="Proteomes" id="UP000327294">
    <property type="component" value="Plasmid unnamed1"/>
</dbReference>
<reference evidence="2 3" key="1">
    <citation type="submission" date="2019-10" db="EMBL/GenBank/DDBJ databases">
        <title>Streptomyces sp. strain GY16 isolated from leaves of Broussonetia papyrifera.</title>
        <authorList>
            <person name="Mo P."/>
        </authorList>
    </citation>
    <scope>NUCLEOTIDE SEQUENCE [LARGE SCALE GENOMIC DNA]</scope>
    <source>
        <strain evidence="2 3">GY16</strain>
        <plasmid evidence="2 3">unnamed1</plasmid>
    </source>
</reference>
<dbReference type="RefSeq" id="WP_152166416.1">
    <property type="nucleotide sequence ID" value="NZ_CP045095.1"/>
</dbReference>
<feature type="compositionally biased region" description="Low complexity" evidence="1">
    <location>
        <begin position="367"/>
        <end position="377"/>
    </location>
</feature>
<dbReference type="PRINTS" id="PR01217">
    <property type="entry name" value="PRICHEXTENSN"/>
</dbReference>
<accession>A0A5P8JWK5</accession>
<dbReference type="AlphaFoldDB" id="A0A5P8JWK5"/>
<protein>
    <submittedName>
        <fullName evidence="2">Uncharacterized protein</fullName>
    </submittedName>
</protein>
<feature type="region of interest" description="Disordered" evidence="1">
    <location>
        <begin position="224"/>
        <end position="243"/>
    </location>
</feature>
<organism evidence="2 3">
    <name type="scientific">Streptomyces phaeolivaceus</name>
    <dbReference type="NCBI Taxonomy" id="2653200"/>
    <lineage>
        <taxon>Bacteria</taxon>
        <taxon>Bacillati</taxon>
        <taxon>Actinomycetota</taxon>
        <taxon>Actinomycetes</taxon>
        <taxon>Kitasatosporales</taxon>
        <taxon>Streptomycetaceae</taxon>
        <taxon>Streptomyces</taxon>
    </lineage>
</organism>
<sequence length="517" mass="56176">MQNNGAERGHVLLIAGDRAVHRRTVQVHPSANLAALSVVPVPVLLNSTLPADLVHLDGVRDQNTLLLRLRTAAATPGPLLVYLSGRLTVDRKGRRFHLASTGTNASNTRYTALPWEWVATELRSRPAGWTTLLLDLVADKGAWAELQELGTLPAVNADTYGVVSPPGFPGTDGTSPYTHQIVEQLRRNPDRPAAPRLHALTVAAAGIPPGALVLPAAPQIEAYDDEEEQPAPRPPMSNLQRLLAGDTSVLPPVRRRRPEPQDFAPGLQALPSAPAPAESYAYPSPAPVQVPQPSPPAERPAPAPVRQQPYVPPQPAPQSHVRPAQPSPEQRQEPVRAPHPSPSPVAHQTPVQQPPAPALAPQPAPVHQPVQAPQQQDPRPYIWQTAQAGRHNEAAEMASAWEQHALQQFGPDSPQATQWAEIRADLARIAGRWTFATQLWIAATHTRLAHQAPDSTEVLNGAKSAHYCWTQIKDTAEARDCGPELVNLLRQLPALDRRHLSSAQQRMEYLQTAPSRR</sequence>
<evidence type="ECO:0000313" key="3">
    <source>
        <dbReference type="Proteomes" id="UP000327294"/>
    </source>
</evidence>
<evidence type="ECO:0000313" key="2">
    <source>
        <dbReference type="EMBL" id="QFQ94882.1"/>
    </source>
</evidence>
<evidence type="ECO:0000256" key="1">
    <source>
        <dbReference type="SAM" id="MobiDB-lite"/>
    </source>
</evidence>
<feature type="compositionally biased region" description="Low complexity" evidence="1">
    <location>
        <begin position="264"/>
        <end position="283"/>
    </location>
</feature>
<feature type="region of interest" description="Disordered" evidence="1">
    <location>
        <begin position="248"/>
        <end position="377"/>
    </location>
</feature>
<proteinExistence type="predicted"/>
<keyword evidence="3" id="KW-1185">Reference proteome</keyword>
<keyword evidence="2" id="KW-0614">Plasmid</keyword>
<feature type="compositionally biased region" description="Pro residues" evidence="1">
    <location>
        <begin position="352"/>
        <end position="366"/>
    </location>
</feature>
<dbReference type="EMBL" id="CP045095">
    <property type="protein sequence ID" value="QFQ94882.1"/>
    <property type="molecule type" value="Genomic_DNA"/>
</dbReference>
<geneLocation type="plasmid" evidence="2 3">
    <name>unnamed1</name>
</geneLocation>
<dbReference type="KEGG" id="sphv:F9278_00255"/>